<name>A0A4R3Z6B4_9FIRM</name>
<protein>
    <recommendedName>
        <fullName evidence="1">Calcineurin-like phosphoesterase domain-containing protein</fullName>
    </recommendedName>
</protein>
<dbReference type="Gene3D" id="3.60.21.10">
    <property type="match status" value="1"/>
</dbReference>
<accession>A0A4R3Z6B4</accession>
<dbReference type="Pfam" id="PF00149">
    <property type="entry name" value="Metallophos"/>
    <property type="match status" value="1"/>
</dbReference>
<dbReference type="PANTHER" id="PTHR31302:SF0">
    <property type="entry name" value="TRANSMEMBRANE PROTEIN WITH METALLOPHOSPHOESTERASE DOMAIN"/>
    <property type="match status" value="1"/>
</dbReference>
<sequence>MKKFRILRRLILILIVFGLLFSGYYTYALLPKDYHFSNYEYVNKNLNSKLNGFKIAFLSDIHLSNEKSLDRFSKIIKKLNDYPFDMVIFGGDLYDEGVFESKEISNLLKDIDCKYGKFAILGEKDETDALEVTQILNNGGFEVLKNEVRTIYYNDTSFSLLAYNDEINPDQLKASDKSIKIGIAHQPDTFIQASNAVDLQISGHSCGGSIYIPYFGPLLPIDGAKTYNHGQYEKKGATLLVSNGISGPSSFPYKVFAKNEINFITLNSSSTR</sequence>
<dbReference type="EMBL" id="SMCQ01000009">
    <property type="protein sequence ID" value="TCV99496.1"/>
    <property type="molecule type" value="Genomic_DNA"/>
</dbReference>
<gene>
    <name evidence="2" type="ORF">EDD60_10978</name>
</gene>
<feature type="domain" description="Calcineurin-like phosphoesterase" evidence="1">
    <location>
        <begin position="53"/>
        <end position="206"/>
    </location>
</feature>
<evidence type="ECO:0000313" key="3">
    <source>
        <dbReference type="Proteomes" id="UP000295515"/>
    </source>
</evidence>
<dbReference type="SUPFAM" id="SSF56300">
    <property type="entry name" value="Metallo-dependent phosphatases"/>
    <property type="match status" value="1"/>
</dbReference>
<dbReference type="InterPro" id="IPR029052">
    <property type="entry name" value="Metallo-depent_PP-like"/>
</dbReference>
<dbReference type="GO" id="GO:0016787">
    <property type="term" value="F:hydrolase activity"/>
    <property type="evidence" value="ECO:0007669"/>
    <property type="project" value="InterPro"/>
</dbReference>
<reference evidence="2 3" key="1">
    <citation type="submission" date="2019-03" db="EMBL/GenBank/DDBJ databases">
        <title>Genomic Encyclopedia of Type Strains, Phase IV (KMG-IV): sequencing the most valuable type-strain genomes for metagenomic binning, comparative biology and taxonomic classification.</title>
        <authorList>
            <person name="Goeker M."/>
        </authorList>
    </citation>
    <scope>NUCLEOTIDE SEQUENCE [LARGE SCALE GENOMIC DNA]</scope>
    <source>
        <strain evidence="2 3">DSM 29487</strain>
    </source>
</reference>
<evidence type="ECO:0000259" key="1">
    <source>
        <dbReference type="Pfam" id="PF00149"/>
    </source>
</evidence>
<dbReference type="InterPro" id="IPR051158">
    <property type="entry name" value="Metallophosphoesterase_sf"/>
</dbReference>
<dbReference type="AlphaFoldDB" id="A0A4R3Z6B4"/>
<organism evidence="2 3">
    <name type="scientific">Longibaculum muris</name>
    <dbReference type="NCBI Taxonomy" id="1796628"/>
    <lineage>
        <taxon>Bacteria</taxon>
        <taxon>Bacillati</taxon>
        <taxon>Bacillota</taxon>
        <taxon>Erysipelotrichia</taxon>
        <taxon>Erysipelotrichales</taxon>
        <taxon>Coprobacillaceae</taxon>
        <taxon>Longibaculum</taxon>
    </lineage>
</organism>
<dbReference type="InterPro" id="IPR004843">
    <property type="entry name" value="Calcineurin-like_PHP"/>
</dbReference>
<dbReference type="Proteomes" id="UP000295515">
    <property type="component" value="Unassembled WGS sequence"/>
</dbReference>
<comment type="caution">
    <text evidence="2">The sequence shown here is derived from an EMBL/GenBank/DDBJ whole genome shotgun (WGS) entry which is preliminary data.</text>
</comment>
<proteinExistence type="predicted"/>
<evidence type="ECO:0000313" key="2">
    <source>
        <dbReference type="EMBL" id="TCV99496.1"/>
    </source>
</evidence>
<dbReference type="RefSeq" id="WP_132226352.1">
    <property type="nucleotide sequence ID" value="NZ_JANKBF010000005.1"/>
</dbReference>
<keyword evidence="3" id="KW-1185">Reference proteome</keyword>
<dbReference type="GeneID" id="98915363"/>
<dbReference type="PANTHER" id="PTHR31302">
    <property type="entry name" value="TRANSMEMBRANE PROTEIN WITH METALLOPHOSPHOESTERASE DOMAIN-RELATED"/>
    <property type="match status" value="1"/>
</dbReference>